<comment type="subcellular location">
    <subcellularLocation>
        <location evidence="1 8">Cell membrane</location>
        <topology evidence="1 8">Multi-pass membrane protein</topology>
    </subcellularLocation>
</comment>
<evidence type="ECO:0000313" key="12">
    <source>
        <dbReference type="Proteomes" id="UP000186385"/>
    </source>
</evidence>
<dbReference type="CDD" id="cd06261">
    <property type="entry name" value="TM_PBP2"/>
    <property type="match status" value="1"/>
</dbReference>
<evidence type="ECO:0000256" key="8">
    <source>
        <dbReference type="RuleBase" id="RU363032"/>
    </source>
</evidence>
<reference evidence="10" key="3">
    <citation type="submission" date="2017-03" db="EMBL/GenBank/DDBJ databases">
        <authorList>
            <person name="Dastager S.G."/>
            <person name="Neurgaonkar P.S."/>
            <person name="Dharne M.S."/>
        </authorList>
    </citation>
    <scope>NUCLEOTIDE SEQUENCE</scope>
    <source>
        <strain evidence="10">DSM 25145</strain>
    </source>
</reference>
<dbReference type="GO" id="GO:0022857">
    <property type="term" value="F:transmembrane transporter activity"/>
    <property type="evidence" value="ECO:0007669"/>
    <property type="project" value="InterPro"/>
</dbReference>
<keyword evidence="5" id="KW-0029">Amino-acid transport</keyword>
<evidence type="ECO:0000256" key="2">
    <source>
        <dbReference type="ARBA" id="ARBA00022448"/>
    </source>
</evidence>
<keyword evidence="7 8" id="KW-0472">Membrane</keyword>
<dbReference type="InterPro" id="IPR000515">
    <property type="entry name" value="MetI-like"/>
</dbReference>
<keyword evidence="4 8" id="KW-0812">Transmembrane</keyword>
<evidence type="ECO:0000256" key="5">
    <source>
        <dbReference type="ARBA" id="ARBA00022970"/>
    </source>
</evidence>
<evidence type="ECO:0000313" key="11">
    <source>
        <dbReference type="EMBL" id="SIR58173.1"/>
    </source>
</evidence>
<dbReference type="InterPro" id="IPR043429">
    <property type="entry name" value="ArtM/GltK/GlnP/TcyL/YhdX-like"/>
</dbReference>
<dbReference type="InterPro" id="IPR010065">
    <property type="entry name" value="AA_ABC_transptr_permease_3TM"/>
</dbReference>
<dbReference type="STRING" id="1017273.SAMN05443094_11152"/>
<dbReference type="PANTHER" id="PTHR30614:SF0">
    <property type="entry name" value="L-CYSTINE TRANSPORT SYSTEM PERMEASE PROTEIN TCYL"/>
    <property type="match status" value="1"/>
</dbReference>
<keyword evidence="3" id="KW-1003">Cell membrane</keyword>
<evidence type="ECO:0000259" key="9">
    <source>
        <dbReference type="PROSITE" id="PS50928"/>
    </source>
</evidence>
<evidence type="ECO:0000313" key="10">
    <source>
        <dbReference type="EMBL" id="OXS74226.1"/>
    </source>
</evidence>
<gene>
    <name evidence="10" type="ORF">B1B05_17275</name>
    <name evidence="11" type="ORF">SAMN05443094_11152</name>
</gene>
<evidence type="ECO:0000256" key="7">
    <source>
        <dbReference type="ARBA" id="ARBA00023136"/>
    </source>
</evidence>
<accession>A0A1N7C401</accession>
<feature type="domain" description="ABC transmembrane type-1" evidence="9">
    <location>
        <begin position="19"/>
        <end position="207"/>
    </location>
</feature>
<evidence type="ECO:0000256" key="6">
    <source>
        <dbReference type="ARBA" id="ARBA00022989"/>
    </source>
</evidence>
<dbReference type="Pfam" id="PF00528">
    <property type="entry name" value="BPD_transp_1"/>
    <property type="match status" value="1"/>
</dbReference>
<evidence type="ECO:0000256" key="4">
    <source>
        <dbReference type="ARBA" id="ARBA00022692"/>
    </source>
</evidence>
<dbReference type="SUPFAM" id="SSF161098">
    <property type="entry name" value="MetI-like"/>
    <property type="match status" value="1"/>
</dbReference>
<proteinExistence type="inferred from homology"/>
<feature type="transmembrane region" description="Helical" evidence="8">
    <location>
        <begin position="83"/>
        <end position="104"/>
    </location>
</feature>
<dbReference type="GO" id="GO:0043190">
    <property type="term" value="C:ATP-binding cassette (ABC) transporter complex"/>
    <property type="evidence" value="ECO:0007669"/>
    <property type="project" value="InterPro"/>
</dbReference>
<name>A0A1N7C401_9BACI</name>
<dbReference type="AlphaFoldDB" id="A0A1N7C401"/>
<reference evidence="11 12" key="1">
    <citation type="submission" date="2017-01" db="EMBL/GenBank/DDBJ databases">
        <authorList>
            <person name="Mah S.A."/>
            <person name="Swanson W.J."/>
            <person name="Moy G.W."/>
            <person name="Vacquier V.D."/>
        </authorList>
    </citation>
    <scope>NUCLEOTIDE SEQUENCE [LARGE SCALE GENOMIC DNA]</scope>
    <source>
        <strain evidence="11 12">NIO-1016</strain>
    </source>
</reference>
<dbReference type="InterPro" id="IPR035906">
    <property type="entry name" value="MetI-like_sf"/>
</dbReference>
<dbReference type="PANTHER" id="PTHR30614">
    <property type="entry name" value="MEMBRANE COMPONENT OF AMINO ACID ABC TRANSPORTER"/>
    <property type="match status" value="1"/>
</dbReference>
<feature type="transmembrane region" description="Helical" evidence="8">
    <location>
        <begin position="21"/>
        <end position="43"/>
    </location>
</feature>
<keyword evidence="13" id="KW-1185">Reference proteome</keyword>
<feature type="transmembrane region" description="Helical" evidence="8">
    <location>
        <begin position="188"/>
        <end position="210"/>
    </location>
</feature>
<keyword evidence="6 8" id="KW-1133">Transmembrane helix</keyword>
<comment type="similarity">
    <text evidence="8">Belongs to the binding-protein-dependent transport system permease family.</text>
</comment>
<keyword evidence="2 8" id="KW-0813">Transport</keyword>
<dbReference type="Proteomes" id="UP000215545">
    <property type="component" value="Unassembled WGS sequence"/>
</dbReference>
<reference evidence="13" key="2">
    <citation type="submission" date="2017-03" db="EMBL/GenBank/DDBJ databases">
        <title>Bacillus sp. V-88(T) DSM27956, whole genome shotgun sequencing project.</title>
        <authorList>
            <person name="Dastager S.G."/>
            <person name="Neurgaonkar P.S."/>
            <person name="Dharne M.S."/>
        </authorList>
    </citation>
    <scope>NUCLEOTIDE SEQUENCE [LARGE SCALE GENOMIC DNA]</scope>
    <source>
        <strain evidence="13">DSM 25145</strain>
    </source>
</reference>
<evidence type="ECO:0000256" key="1">
    <source>
        <dbReference type="ARBA" id="ARBA00004651"/>
    </source>
</evidence>
<dbReference type="Gene3D" id="1.10.3720.10">
    <property type="entry name" value="MetI-like"/>
    <property type="match status" value="1"/>
</dbReference>
<sequence length="243" mass="26750">MGLDFSYMIEILPLLLDGLKLTIWISAAAIFFSLLIGITGAIVRTLKVPVLSQLVTVFVEVIRNTPLLVHVFFLYFGLPTIGITLPAVTVGILTLSIWGGAYAVENFRSGTDAVSKSLIESGQSLGLSVGQIVRYIIVPLGFRISFPAFSNTAISLIKNSAYMTSIGVAEMTFVAMDRMAYDFKTYEILISVAVIYLAVIWIASFIFSRIERKLDFNKKLKGRGYSRGRLSNIIRRTGENTAS</sequence>
<evidence type="ECO:0000313" key="13">
    <source>
        <dbReference type="Proteomes" id="UP000215545"/>
    </source>
</evidence>
<dbReference type="EMBL" id="FTLX01000011">
    <property type="protein sequence ID" value="SIR58173.1"/>
    <property type="molecule type" value="Genomic_DNA"/>
</dbReference>
<dbReference type="RefSeq" id="WP_076496363.1">
    <property type="nucleotide sequence ID" value="NZ_FTLX01000011.1"/>
</dbReference>
<organism evidence="11 12">
    <name type="scientific">Domibacillus enclensis</name>
    <dbReference type="NCBI Taxonomy" id="1017273"/>
    <lineage>
        <taxon>Bacteria</taxon>
        <taxon>Bacillati</taxon>
        <taxon>Bacillota</taxon>
        <taxon>Bacilli</taxon>
        <taxon>Bacillales</taxon>
        <taxon>Bacillaceae</taxon>
        <taxon>Domibacillus</taxon>
    </lineage>
</organism>
<dbReference type="OrthoDB" id="9805999at2"/>
<protein>
    <submittedName>
        <fullName evidence="11">Amino acid ABC transporter membrane protein 1, PAAT family</fullName>
    </submittedName>
    <submittedName>
        <fullName evidence="10">Amino acid ABC transporter permease</fullName>
    </submittedName>
</protein>
<dbReference type="Proteomes" id="UP000186385">
    <property type="component" value="Unassembled WGS sequence"/>
</dbReference>
<dbReference type="PROSITE" id="PS50928">
    <property type="entry name" value="ABC_TM1"/>
    <property type="match status" value="1"/>
</dbReference>
<dbReference type="EMBL" id="MWSK01000011">
    <property type="protein sequence ID" value="OXS74226.1"/>
    <property type="molecule type" value="Genomic_DNA"/>
</dbReference>
<dbReference type="GO" id="GO:0006865">
    <property type="term" value="P:amino acid transport"/>
    <property type="evidence" value="ECO:0007669"/>
    <property type="project" value="UniProtKB-KW"/>
</dbReference>
<evidence type="ECO:0000256" key="3">
    <source>
        <dbReference type="ARBA" id="ARBA00022475"/>
    </source>
</evidence>
<dbReference type="NCBIfam" id="TIGR01726">
    <property type="entry name" value="HEQRo_perm_3TM"/>
    <property type="match status" value="1"/>
</dbReference>